<name>A0A5A9XPX3_9BACT</name>
<dbReference type="CDD" id="cd12869">
    <property type="entry name" value="MqsR"/>
    <property type="match status" value="1"/>
</dbReference>
<reference evidence="1 2" key="1">
    <citation type="submission" date="2019-04" db="EMBL/GenBank/DDBJ databases">
        <title>Geobacter ruber sp. nov., ferric-reducing bacteria isolated from paddy soil.</title>
        <authorList>
            <person name="Xu Z."/>
            <person name="Masuda Y."/>
            <person name="Itoh H."/>
            <person name="Senoo K."/>
        </authorList>
    </citation>
    <scope>NUCLEOTIDE SEQUENCE [LARGE SCALE GENOMIC DNA]</scope>
    <source>
        <strain evidence="1 2">Red88</strain>
    </source>
</reference>
<keyword evidence="2" id="KW-1185">Reference proteome</keyword>
<evidence type="ECO:0000313" key="2">
    <source>
        <dbReference type="Proteomes" id="UP000324298"/>
    </source>
</evidence>
<dbReference type="AlphaFoldDB" id="A0A5A9XPX3"/>
<dbReference type="GO" id="GO:0017148">
    <property type="term" value="P:negative regulation of translation"/>
    <property type="evidence" value="ECO:0007669"/>
    <property type="project" value="InterPro"/>
</dbReference>
<dbReference type="GO" id="GO:0044010">
    <property type="term" value="P:single-species biofilm formation"/>
    <property type="evidence" value="ECO:0007669"/>
    <property type="project" value="InterPro"/>
</dbReference>
<dbReference type="InterPro" id="IPR031451">
    <property type="entry name" value="MqsR_toxin"/>
</dbReference>
<gene>
    <name evidence="1" type="ORF">ET418_04975</name>
</gene>
<dbReference type="GO" id="GO:0009372">
    <property type="term" value="P:quorum sensing"/>
    <property type="evidence" value="ECO:0007669"/>
    <property type="project" value="InterPro"/>
</dbReference>
<accession>A0A5A9XPX3</accession>
<dbReference type="RefSeq" id="WP_149306465.1">
    <property type="nucleotide sequence ID" value="NZ_SRSD01000002.1"/>
</dbReference>
<comment type="caution">
    <text evidence="1">The sequence shown here is derived from an EMBL/GenBank/DDBJ whole genome shotgun (WGS) entry which is preliminary data.</text>
</comment>
<dbReference type="InterPro" id="IPR038493">
    <property type="entry name" value="MqsR_sf"/>
</dbReference>
<protein>
    <submittedName>
        <fullName evidence="1">Type II toxin-antitoxin system MqsR family toxin</fullName>
    </submittedName>
</protein>
<proteinExistence type="predicted"/>
<dbReference type="OrthoDB" id="1666895at2"/>
<dbReference type="EMBL" id="SRSD01000002">
    <property type="protein sequence ID" value="KAA0894308.1"/>
    <property type="molecule type" value="Genomic_DNA"/>
</dbReference>
<dbReference type="Gene3D" id="3.30.2310.40">
    <property type="match status" value="1"/>
</dbReference>
<sequence length="102" mass="12223">MEKKRPHYDLAVIKRQMDAVETMVLTTSARNGIKKARMSLQQAWQVMQALSLKNFHKSMTVYGDHKVWQDVYFSEWQGIALYIKFQRLDDYFIISFKERDDE</sequence>
<dbReference type="Pfam" id="PF15723">
    <property type="entry name" value="MqsR_toxin"/>
    <property type="match status" value="1"/>
</dbReference>
<dbReference type="Proteomes" id="UP000324298">
    <property type="component" value="Unassembled WGS sequence"/>
</dbReference>
<evidence type="ECO:0000313" key="1">
    <source>
        <dbReference type="EMBL" id="KAA0894308.1"/>
    </source>
</evidence>
<organism evidence="1 2">
    <name type="scientific">Oryzomonas rubra</name>
    <dbReference type="NCBI Taxonomy" id="2509454"/>
    <lineage>
        <taxon>Bacteria</taxon>
        <taxon>Pseudomonadati</taxon>
        <taxon>Thermodesulfobacteriota</taxon>
        <taxon>Desulfuromonadia</taxon>
        <taxon>Geobacterales</taxon>
        <taxon>Geobacteraceae</taxon>
        <taxon>Oryzomonas</taxon>
    </lineage>
</organism>